<evidence type="ECO:0000313" key="3">
    <source>
        <dbReference type="Proteomes" id="UP000664521"/>
    </source>
</evidence>
<dbReference type="EMBL" id="CAJPDS010000070">
    <property type="protein sequence ID" value="CAF9933777.1"/>
    <property type="molecule type" value="Genomic_DNA"/>
</dbReference>
<evidence type="ECO:0000313" key="2">
    <source>
        <dbReference type="EMBL" id="CAF9933777.1"/>
    </source>
</evidence>
<gene>
    <name evidence="2" type="ORF">HETSPECPRED_008995</name>
</gene>
<feature type="region of interest" description="Disordered" evidence="1">
    <location>
        <begin position="1"/>
        <end position="52"/>
    </location>
</feature>
<name>A0A8H3FZB7_9LECA</name>
<dbReference type="AlphaFoldDB" id="A0A8H3FZB7"/>
<keyword evidence="3" id="KW-1185">Reference proteome</keyword>
<proteinExistence type="predicted"/>
<dbReference type="Proteomes" id="UP000664521">
    <property type="component" value="Unassembled WGS sequence"/>
</dbReference>
<reference evidence="2" key="1">
    <citation type="submission" date="2021-03" db="EMBL/GenBank/DDBJ databases">
        <authorList>
            <person name="Tagirdzhanova G."/>
        </authorList>
    </citation>
    <scope>NUCLEOTIDE SEQUENCE</scope>
</reference>
<sequence>MQSTVDIGLASARSRGQANRQSKKRSMQEKQHQNQQLQSQIHISKIQKSKHPYRPRFISTSAEKVDVLIQKQPAIRHPLPQYSFDGFIEARPNPSFACDWKQIPPSTARPTFDVFSLQKPLTQRQKEDVFRMQMAQWKHRNAVLKDLATERINGLMLIIREKGGRRIKKTLIDDLMEKLTFIPDPIGVRYNEDGSQTMVQTHTESASLRRFWEVSNTVDPSDSDAIYRAMSEYVLSRMKEINKNVQR</sequence>
<protein>
    <submittedName>
        <fullName evidence="2">Uncharacterized protein</fullName>
    </submittedName>
</protein>
<comment type="caution">
    <text evidence="2">The sequence shown here is derived from an EMBL/GenBank/DDBJ whole genome shotgun (WGS) entry which is preliminary data.</text>
</comment>
<evidence type="ECO:0000256" key="1">
    <source>
        <dbReference type="SAM" id="MobiDB-lite"/>
    </source>
</evidence>
<accession>A0A8H3FZB7</accession>
<organism evidence="2 3">
    <name type="scientific">Heterodermia speciosa</name>
    <dbReference type="NCBI Taxonomy" id="116794"/>
    <lineage>
        <taxon>Eukaryota</taxon>
        <taxon>Fungi</taxon>
        <taxon>Dikarya</taxon>
        <taxon>Ascomycota</taxon>
        <taxon>Pezizomycotina</taxon>
        <taxon>Lecanoromycetes</taxon>
        <taxon>OSLEUM clade</taxon>
        <taxon>Lecanoromycetidae</taxon>
        <taxon>Caliciales</taxon>
        <taxon>Physciaceae</taxon>
        <taxon>Heterodermia</taxon>
    </lineage>
</organism>